<evidence type="ECO:0000256" key="4">
    <source>
        <dbReference type="ARBA" id="ARBA00023136"/>
    </source>
</evidence>
<evidence type="ECO:0000256" key="7">
    <source>
        <dbReference type="SAM" id="Phobius"/>
    </source>
</evidence>
<comment type="similarity">
    <text evidence="5">Belongs to the SAT4 family.</text>
</comment>
<keyword evidence="10" id="KW-1185">Reference proteome</keyword>
<evidence type="ECO:0000256" key="5">
    <source>
        <dbReference type="ARBA" id="ARBA00038359"/>
    </source>
</evidence>
<evidence type="ECO:0000256" key="1">
    <source>
        <dbReference type="ARBA" id="ARBA00004141"/>
    </source>
</evidence>
<dbReference type="InterPro" id="IPR049326">
    <property type="entry name" value="Rhodopsin_dom_fungi"/>
</dbReference>
<organism evidence="9 10">
    <name type="scientific">Plectosphaerella cucumerina</name>
    <dbReference type="NCBI Taxonomy" id="40658"/>
    <lineage>
        <taxon>Eukaryota</taxon>
        <taxon>Fungi</taxon>
        <taxon>Dikarya</taxon>
        <taxon>Ascomycota</taxon>
        <taxon>Pezizomycotina</taxon>
        <taxon>Sordariomycetes</taxon>
        <taxon>Hypocreomycetidae</taxon>
        <taxon>Glomerellales</taxon>
        <taxon>Plectosphaerellaceae</taxon>
        <taxon>Plectosphaerella</taxon>
    </lineage>
</organism>
<sequence length="445" mass="48564">MADAVDPADAAKKAEVFYREVWALLGVAILIVCLRTYGRLRTTGISNFQLDDYLVWIALIFYSGESVLAWLVGNLAQGLANNGMTDEERAALDPQSDEYQARITGSIIQLCGWTCYSIVLWLLKGSLLMLYRRLTDGLSRIYTIRITIGFYFIGISWVIVTCNLFLSCIPLRQMWQVYPDPGARCHPATSPQVVWVYYAFNVSTDLYLLSIPLPLLWGSRLRTLKKFGLLCLFGGGFFVITCATIRCYYIVADPIQGAQSAGSWAVRETFVAIATTNLPLVFPVVRGWVSPILGPIISSVRSSKRANALGTSTATPGNRTFGSGALGPQGWRGRGPPTPNPIPDITFNESDERFVTDGFNNSELQDASAWGGTGSPDTSAVAADQSAIDAEEAAGNTSIIHRQIEVSIVRGDGTIRPGTPDDQPWALRSHSASASGPSLFDRRSR</sequence>
<keyword evidence="4 7" id="KW-0472">Membrane</keyword>
<dbReference type="InterPro" id="IPR052337">
    <property type="entry name" value="SAT4-like"/>
</dbReference>
<comment type="caution">
    <text evidence="9">The sequence shown here is derived from an EMBL/GenBank/DDBJ whole genome shotgun (WGS) entry which is preliminary data.</text>
</comment>
<accession>A0A8K0T956</accession>
<feature type="compositionally biased region" description="Gly residues" evidence="6">
    <location>
        <begin position="324"/>
        <end position="333"/>
    </location>
</feature>
<name>A0A8K0T956_9PEZI</name>
<evidence type="ECO:0000313" key="9">
    <source>
        <dbReference type="EMBL" id="KAH7354401.1"/>
    </source>
</evidence>
<dbReference type="PANTHER" id="PTHR33048">
    <property type="entry name" value="PTH11-LIKE INTEGRAL MEMBRANE PROTEIN (AFU_ORTHOLOGUE AFUA_5G11245)"/>
    <property type="match status" value="1"/>
</dbReference>
<evidence type="ECO:0000313" key="10">
    <source>
        <dbReference type="Proteomes" id="UP000813385"/>
    </source>
</evidence>
<comment type="subcellular location">
    <subcellularLocation>
        <location evidence="1">Membrane</location>
        <topology evidence="1">Multi-pass membrane protein</topology>
    </subcellularLocation>
</comment>
<feature type="transmembrane region" description="Helical" evidence="7">
    <location>
        <begin position="50"/>
        <end position="72"/>
    </location>
</feature>
<dbReference type="Proteomes" id="UP000813385">
    <property type="component" value="Unassembled WGS sequence"/>
</dbReference>
<feature type="transmembrane region" description="Helical" evidence="7">
    <location>
        <begin position="229"/>
        <end position="251"/>
    </location>
</feature>
<reference evidence="9" key="1">
    <citation type="journal article" date="2021" name="Nat. Commun.">
        <title>Genetic determinants of endophytism in the Arabidopsis root mycobiome.</title>
        <authorList>
            <person name="Mesny F."/>
            <person name="Miyauchi S."/>
            <person name="Thiergart T."/>
            <person name="Pickel B."/>
            <person name="Atanasova L."/>
            <person name="Karlsson M."/>
            <person name="Huettel B."/>
            <person name="Barry K.W."/>
            <person name="Haridas S."/>
            <person name="Chen C."/>
            <person name="Bauer D."/>
            <person name="Andreopoulos W."/>
            <person name="Pangilinan J."/>
            <person name="LaButti K."/>
            <person name="Riley R."/>
            <person name="Lipzen A."/>
            <person name="Clum A."/>
            <person name="Drula E."/>
            <person name="Henrissat B."/>
            <person name="Kohler A."/>
            <person name="Grigoriev I.V."/>
            <person name="Martin F.M."/>
            <person name="Hacquard S."/>
        </authorList>
    </citation>
    <scope>NUCLEOTIDE SEQUENCE</scope>
    <source>
        <strain evidence="9">MPI-CAGE-AT-0016</strain>
    </source>
</reference>
<feature type="domain" description="Rhodopsin" evidence="8">
    <location>
        <begin position="35"/>
        <end position="285"/>
    </location>
</feature>
<feature type="compositionally biased region" description="Polar residues" evidence="6">
    <location>
        <begin position="309"/>
        <end position="321"/>
    </location>
</feature>
<dbReference type="Pfam" id="PF20684">
    <property type="entry name" value="Fung_rhodopsin"/>
    <property type="match status" value="1"/>
</dbReference>
<feature type="transmembrane region" description="Helical" evidence="7">
    <location>
        <begin position="144"/>
        <end position="166"/>
    </location>
</feature>
<dbReference type="PANTHER" id="PTHR33048:SF47">
    <property type="entry name" value="INTEGRAL MEMBRANE PROTEIN-RELATED"/>
    <property type="match status" value="1"/>
</dbReference>
<evidence type="ECO:0000256" key="6">
    <source>
        <dbReference type="SAM" id="MobiDB-lite"/>
    </source>
</evidence>
<keyword evidence="3 7" id="KW-1133">Transmembrane helix</keyword>
<dbReference type="OrthoDB" id="2988756at2759"/>
<feature type="region of interest" description="Disordered" evidence="6">
    <location>
        <begin position="309"/>
        <end position="334"/>
    </location>
</feature>
<protein>
    <recommendedName>
        <fullName evidence="8">Rhodopsin domain-containing protein</fullName>
    </recommendedName>
</protein>
<evidence type="ECO:0000259" key="8">
    <source>
        <dbReference type="Pfam" id="PF20684"/>
    </source>
</evidence>
<evidence type="ECO:0000256" key="2">
    <source>
        <dbReference type="ARBA" id="ARBA00022692"/>
    </source>
</evidence>
<feature type="region of interest" description="Disordered" evidence="6">
    <location>
        <begin position="411"/>
        <end position="445"/>
    </location>
</feature>
<dbReference type="EMBL" id="JAGPXD010000005">
    <property type="protein sequence ID" value="KAH7354401.1"/>
    <property type="molecule type" value="Genomic_DNA"/>
</dbReference>
<feature type="transmembrane region" description="Helical" evidence="7">
    <location>
        <begin position="103"/>
        <end position="123"/>
    </location>
</feature>
<proteinExistence type="inferred from homology"/>
<gene>
    <name evidence="9" type="ORF">B0T11DRAFT_127623</name>
</gene>
<keyword evidence="2 7" id="KW-0812">Transmembrane</keyword>
<dbReference type="GO" id="GO:0016020">
    <property type="term" value="C:membrane"/>
    <property type="evidence" value="ECO:0007669"/>
    <property type="project" value="UniProtKB-SubCell"/>
</dbReference>
<evidence type="ECO:0000256" key="3">
    <source>
        <dbReference type="ARBA" id="ARBA00022989"/>
    </source>
</evidence>
<dbReference type="AlphaFoldDB" id="A0A8K0T956"/>
<feature type="transmembrane region" description="Helical" evidence="7">
    <location>
        <begin position="21"/>
        <end position="38"/>
    </location>
</feature>